<evidence type="ECO:0000256" key="1">
    <source>
        <dbReference type="SAM" id="MobiDB-lite"/>
    </source>
</evidence>
<keyword evidence="3" id="KW-1185">Reference proteome</keyword>
<dbReference type="VEuPathDB" id="TriTrypDB:LpyrH10_10_2380"/>
<evidence type="ECO:0000313" key="2">
    <source>
        <dbReference type="EMBL" id="KPA79698.1"/>
    </source>
</evidence>
<feature type="region of interest" description="Disordered" evidence="1">
    <location>
        <begin position="768"/>
        <end position="914"/>
    </location>
</feature>
<dbReference type="RefSeq" id="XP_015658137.1">
    <property type="nucleotide sequence ID" value="XM_015803495.1"/>
</dbReference>
<feature type="region of interest" description="Disordered" evidence="1">
    <location>
        <begin position="1"/>
        <end position="86"/>
    </location>
</feature>
<dbReference type="OrthoDB" id="10478922at2759"/>
<dbReference type="InterPro" id="IPR027417">
    <property type="entry name" value="P-loop_NTPase"/>
</dbReference>
<dbReference type="Proteomes" id="UP000037923">
    <property type="component" value="Unassembled WGS sequence"/>
</dbReference>
<reference evidence="2 3" key="1">
    <citation type="submission" date="2015-07" db="EMBL/GenBank/DDBJ databases">
        <title>High-quality genome of monoxenous trypanosomatid Leptomonas pyrrhocoris.</title>
        <authorList>
            <person name="Flegontov P."/>
            <person name="Butenko A."/>
            <person name="Firsov S."/>
            <person name="Vlcek C."/>
            <person name="Logacheva M.D."/>
            <person name="Field M."/>
            <person name="Filatov D."/>
            <person name="Flegontova O."/>
            <person name="Gerasimov E."/>
            <person name="Jackson A.P."/>
            <person name="Kelly S."/>
            <person name="Opperdoes F."/>
            <person name="O'Reilly A."/>
            <person name="Votypka J."/>
            <person name="Yurchenko V."/>
            <person name="Lukes J."/>
        </authorList>
    </citation>
    <scope>NUCLEOTIDE SEQUENCE [LARGE SCALE GENOMIC DNA]</scope>
    <source>
        <strain evidence="2">H10</strain>
    </source>
</reference>
<dbReference type="AlphaFoldDB" id="A0A0N0DV22"/>
<feature type="compositionally biased region" description="Low complexity" evidence="1">
    <location>
        <begin position="70"/>
        <end position="86"/>
    </location>
</feature>
<gene>
    <name evidence="2" type="ORF">ABB37_05469</name>
</gene>
<dbReference type="Gene3D" id="3.40.50.300">
    <property type="entry name" value="P-loop containing nucleotide triphosphate hydrolases"/>
    <property type="match status" value="1"/>
</dbReference>
<feature type="compositionally biased region" description="Polar residues" evidence="1">
    <location>
        <begin position="859"/>
        <end position="879"/>
    </location>
</feature>
<accession>A0A0N0DV22</accession>
<feature type="region of interest" description="Disordered" evidence="1">
    <location>
        <begin position="185"/>
        <end position="206"/>
    </location>
</feature>
<feature type="compositionally biased region" description="Polar residues" evidence="1">
    <location>
        <begin position="185"/>
        <end position="203"/>
    </location>
</feature>
<proteinExistence type="predicted"/>
<name>A0A0N0DV22_LEPPY</name>
<dbReference type="InterPro" id="IPR026876">
    <property type="entry name" value="Fn3_assoc_repeat"/>
</dbReference>
<dbReference type="EMBL" id="LGTL01000010">
    <property type="protein sequence ID" value="KPA79698.1"/>
    <property type="molecule type" value="Genomic_DNA"/>
</dbReference>
<comment type="caution">
    <text evidence="2">The sequence shown here is derived from an EMBL/GenBank/DDBJ whole genome shotgun (WGS) entry which is preliminary data.</text>
</comment>
<protein>
    <submittedName>
        <fullName evidence="2">Uncharacterized protein</fullName>
    </submittedName>
</protein>
<feature type="compositionally biased region" description="Low complexity" evidence="1">
    <location>
        <begin position="799"/>
        <end position="811"/>
    </location>
</feature>
<evidence type="ECO:0000313" key="3">
    <source>
        <dbReference type="Proteomes" id="UP000037923"/>
    </source>
</evidence>
<sequence>MSRYAEVRRVDGLHSSHASRDGSSSVTERKHAHAYQTVEELTEQLETKGAAATAPTRPMRGEERQRGRRPSASSALLRSPPSASSPAWNAADVIALYMRRQRYAIQNGKEEDEEVAVTAVASVVRHLSSSSSRLDDGRSLESYSPKLLLLGDDGVVQELAATLRAEAEEASAELLHSDNRNLHQNKSNSFFQGRQPSSLAATTQPPPEVYTLPDAIEDLAALRAELCRWCDVVLLCYRVVDPASFAHLQNKVMPDVLAACSNEGGDEEEEEEEVDGGVRYSSAMRGSADTTGLSPSAAWPALSPPLVIVGVGAEARLSRPTDLHAPWITNAEVLSFAAEAGVQRVVELYSRSPRHVRILLQHCRTLRDVGYEGLASPAAQGRRAALKEFCLHALLRAPPPLLEVHPGSRTVHVALPPRIPTPAAATRSSAKSGTEEAVRCYYTVSDAADVDPTTAVVTASHLVPSSGVLSFADIYDAYAQLTGRPAQHAAAVQLTACTAVPYLFPSEVVHQRLPTPAAPPSGFVDVVHRCCRLTMPTSSRRGTLRGLRGGAARVWCALGDTTTSLEVPPASPQDDRLGAPVSVCIPFDGAKPWVCATAIEQRTRDKDGAWQAWPSAAPAPSQPRLLRVVVEETDEGQEGTSAAAVSSSTADTTFVVPPVLPAPVVEYNALDRSLRLHVPGYRADQVEIRYTLNGSVPTSATGLLYEGAVLLNKYAGRPTKLSSSTGQEEEVVMVDVRAVAFPKLYFASRVAEAHVDVSQSVHALAPASSAPQLQDDEQLASTPHVQWGSPSRPQRTPKRSSSSILQRQRQQNHSLGSARSPQDGRRSPRRTSASVVSAHPLRGRPHSPQPYSSVGGASLTGSDNYSVASDAPTTRSAQLRQAFHAGLYTPPRHPFSQGEGYTPSPRSAKRSGRR</sequence>
<organism evidence="2 3">
    <name type="scientific">Leptomonas pyrrhocoris</name>
    <name type="common">Firebug parasite</name>
    <dbReference type="NCBI Taxonomy" id="157538"/>
    <lineage>
        <taxon>Eukaryota</taxon>
        <taxon>Discoba</taxon>
        <taxon>Euglenozoa</taxon>
        <taxon>Kinetoplastea</taxon>
        <taxon>Metakinetoplastina</taxon>
        <taxon>Trypanosomatida</taxon>
        <taxon>Trypanosomatidae</taxon>
        <taxon>Leishmaniinae</taxon>
        <taxon>Leptomonas</taxon>
    </lineage>
</organism>
<feature type="compositionally biased region" description="Basic and acidic residues" evidence="1">
    <location>
        <begin position="1"/>
        <end position="20"/>
    </location>
</feature>
<dbReference type="Pfam" id="PF13287">
    <property type="entry name" value="Fn3_assoc"/>
    <property type="match status" value="1"/>
</dbReference>
<feature type="compositionally biased region" description="Polar residues" evidence="1">
    <location>
        <begin position="779"/>
        <end position="794"/>
    </location>
</feature>
<dbReference type="GeneID" id="26905759"/>
<dbReference type="OMA" id="AFHAGLY"/>